<comment type="caution">
    <text evidence="1">The sequence shown here is derived from an EMBL/GenBank/DDBJ whole genome shotgun (WGS) entry which is preliminary data.</text>
</comment>
<proteinExistence type="predicted"/>
<organism evidence="1 2">
    <name type="scientific">Cerrena zonata</name>
    <dbReference type="NCBI Taxonomy" id="2478898"/>
    <lineage>
        <taxon>Eukaryota</taxon>
        <taxon>Fungi</taxon>
        <taxon>Dikarya</taxon>
        <taxon>Basidiomycota</taxon>
        <taxon>Agaricomycotina</taxon>
        <taxon>Agaricomycetes</taxon>
        <taxon>Polyporales</taxon>
        <taxon>Cerrenaceae</taxon>
        <taxon>Cerrena</taxon>
    </lineage>
</organism>
<keyword evidence="2" id="KW-1185">Reference proteome</keyword>
<accession>A0AAW0G1R1</accession>
<evidence type="ECO:0000313" key="1">
    <source>
        <dbReference type="EMBL" id="KAK7687683.1"/>
    </source>
</evidence>
<dbReference type="EMBL" id="JASBNA010000012">
    <property type="protein sequence ID" value="KAK7687683.1"/>
    <property type="molecule type" value="Genomic_DNA"/>
</dbReference>
<dbReference type="Proteomes" id="UP001385951">
    <property type="component" value="Unassembled WGS sequence"/>
</dbReference>
<dbReference type="AlphaFoldDB" id="A0AAW0G1R1"/>
<gene>
    <name evidence="1" type="ORF">QCA50_008899</name>
</gene>
<protein>
    <submittedName>
        <fullName evidence="1">Uncharacterized protein</fullName>
    </submittedName>
</protein>
<name>A0AAW0G1R1_9APHY</name>
<sequence>MDAAPATYTVQQMADKLAAFEEILGNRPPYCSGSLPVSKDNLVLFYGKEYESRRLDFSGAIGEDHLEELAQFCQPCRLRREDQEGLGRTVPKGGKG</sequence>
<evidence type="ECO:0000313" key="2">
    <source>
        <dbReference type="Proteomes" id="UP001385951"/>
    </source>
</evidence>
<reference evidence="1 2" key="1">
    <citation type="submission" date="2022-09" db="EMBL/GenBank/DDBJ databases">
        <authorList>
            <person name="Palmer J.M."/>
        </authorList>
    </citation>
    <scope>NUCLEOTIDE SEQUENCE [LARGE SCALE GENOMIC DNA]</scope>
    <source>
        <strain evidence="1 2">DSM 7382</strain>
    </source>
</reference>